<dbReference type="Gene3D" id="3.40.630.10">
    <property type="entry name" value="Zn peptidases"/>
    <property type="match status" value="1"/>
</dbReference>
<dbReference type="EMBL" id="UINC01043590">
    <property type="protein sequence ID" value="SVB47829.1"/>
    <property type="molecule type" value="Genomic_DNA"/>
</dbReference>
<dbReference type="AlphaFoldDB" id="A0A382EBN4"/>
<dbReference type="PANTHER" id="PTHR12147">
    <property type="entry name" value="METALLOPEPTIDASE M28 FAMILY MEMBER"/>
    <property type="match status" value="1"/>
</dbReference>
<protein>
    <recommendedName>
        <fullName evidence="1">Peptidase M28 domain-containing protein</fullName>
    </recommendedName>
</protein>
<reference evidence="2" key="1">
    <citation type="submission" date="2018-05" db="EMBL/GenBank/DDBJ databases">
        <authorList>
            <person name="Lanie J.A."/>
            <person name="Ng W.-L."/>
            <person name="Kazmierczak K.M."/>
            <person name="Andrzejewski T.M."/>
            <person name="Davidsen T.M."/>
            <person name="Wayne K.J."/>
            <person name="Tettelin H."/>
            <person name="Glass J.I."/>
            <person name="Rusch D."/>
            <person name="Podicherti R."/>
            <person name="Tsui H.-C.T."/>
            <person name="Winkler M.E."/>
        </authorList>
    </citation>
    <scope>NUCLEOTIDE SEQUENCE</scope>
</reference>
<dbReference type="GO" id="GO:0006508">
    <property type="term" value="P:proteolysis"/>
    <property type="evidence" value="ECO:0007669"/>
    <property type="project" value="InterPro"/>
</dbReference>
<dbReference type="GO" id="GO:0008235">
    <property type="term" value="F:metalloexopeptidase activity"/>
    <property type="evidence" value="ECO:0007669"/>
    <property type="project" value="InterPro"/>
</dbReference>
<gene>
    <name evidence="2" type="ORF">METZ01_LOCUS200683</name>
</gene>
<feature type="domain" description="Peptidase M28" evidence="1">
    <location>
        <begin position="277"/>
        <end position="478"/>
    </location>
</feature>
<evidence type="ECO:0000259" key="1">
    <source>
        <dbReference type="Pfam" id="PF04389"/>
    </source>
</evidence>
<feature type="non-terminal residue" evidence="2">
    <location>
        <position position="1"/>
    </location>
</feature>
<feature type="non-terminal residue" evidence="2">
    <location>
        <position position="479"/>
    </location>
</feature>
<dbReference type="InterPro" id="IPR007484">
    <property type="entry name" value="Peptidase_M28"/>
</dbReference>
<dbReference type="PANTHER" id="PTHR12147:SF26">
    <property type="entry name" value="PEPTIDASE M28 DOMAIN-CONTAINING PROTEIN"/>
    <property type="match status" value="1"/>
</dbReference>
<dbReference type="CDD" id="cd03877">
    <property type="entry name" value="M28_like"/>
    <property type="match status" value="1"/>
</dbReference>
<dbReference type="InterPro" id="IPR045175">
    <property type="entry name" value="M28_fam"/>
</dbReference>
<name>A0A382EBN4_9ZZZZ</name>
<dbReference type="InterPro" id="IPR018247">
    <property type="entry name" value="EF_Hand_1_Ca_BS"/>
</dbReference>
<accession>A0A382EBN4</accession>
<dbReference type="Gene3D" id="3.50.30.30">
    <property type="match status" value="1"/>
</dbReference>
<dbReference type="Pfam" id="PF04389">
    <property type="entry name" value="Peptidase_M28"/>
    <property type="match status" value="1"/>
</dbReference>
<dbReference type="SUPFAM" id="SSF53187">
    <property type="entry name" value="Zn-dependent exopeptidases"/>
    <property type="match status" value="1"/>
</dbReference>
<evidence type="ECO:0000313" key="2">
    <source>
        <dbReference type="EMBL" id="SVB47829.1"/>
    </source>
</evidence>
<dbReference type="PROSITE" id="PS00018">
    <property type="entry name" value="EF_HAND_1"/>
    <property type="match status" value="1"/>
</dbReference>
<organism evidence="2">
    <name type="scientific">marine metagenome</name>
    <dbReference type="NCBI Taxonomy" id="408172"/>
    <lineage>
        <taxon>unclassified sequences</taxon>
        <taxon>metagenomes</taxon>
        <taxon>ecological metagenomes</taxon>
    </lineage>
</organism>
<proteinExistence type="predicted"/>
<sequence>MKGLAILSFALLCFSSCESGSTVADGGQLPGDILAAAASITQSDYLDKIGKIAHDSMGGRNTPSEGLNKTASWIAGEFDRLGLSPGGDDGSFMQYYPIETLRPDREASAAEIGGRSLEFGNDIVVASGVGQADIQGDIVVLAGLGDLSESVASSIEGKIVIAVSMPEGYRTHRRAVSDLRRAGALTVLVSTNKNDQDWTAGSEVLAARNTMRIGSGGPGNNIAFEIRDEVLSGLLSEHGMDLNSLRNTSNVEALDTSGMQASLSPRSEMVKQDSAPNVVGILEGSDPDLRNEYIAYSAHMDHVGIGNPDANGDSIYNGADDDASGTIGIVEIAEAFAGMEVKPKRSSIFLLVSGEEKGLWGSAFFADNPPVPADQIVANLNADMIGRNWSDTVVVIGKEHSDLGVTLNQIAEVHPELGLAPIDDIWPEERFYFRSDHYNFARKGIPILFFFSGVHEDYHQPSDEVELIDTEKAARISKM</sequence>